<reference evidence="1" key="2">
    <citation type="journal article" date="2015" name="Fish Shellfish Immunol.">
        <title>Early steps in the European eel (Anguilla anguilla)-Vibrio vulnificus interaction in the gills: Role of the RtxA13 toxin.</title>
        <authorList>
            <person name="Callol A."/>
            <person name="Pajuelo D."/>
            <person name="Ebbesson L."/>
            <person name="Teles M."/>
            <person name="MacKenzie S."/>
            <person name="Amaro C."/>
        </authorList>
    </citation>
    <scope>NUCLEOTIDE SEQUENCE</scope>
</reference>
<sequence length="22" mass="2707">MSWLWFSFITTLRPWEYAETAA</sequence>
<organism evidence="1">
    <name type="scientific">Anguilla anguilla</name>
    <name type="common">European freshwater eel</name>
    <name type="synonym">Muraena anguilla</name>
    <dbReference type="NCBI Taxonomy" id="7936"/>
    <lineage>
        <taxon>Eukaryota</taxon>
        <taxon>Metazoa</taxon>
        <taxon>Chordata</taxon>
        <taxon>Craniata</taxon>
        <taxon>Vertebrata</taxon>
        <taxon>Euteleostomi</taxon>
        <taxon>Actinopterygii</taxon>
        <taxon>Neopterygii</taxon>
        <taxon>Teleostei</taxon>
        <taxon>Anguilliformes</taxon>
        <taxon>Anguillidae</taxon>
        <taxon>Anguilla</taxon>
    </lineage>
</organism>
<evidence type="ECO:0000313" key="1">
    <source>
        <dbReference type="EMBL" id="JAH10858.1"/>
    </source>
</evidence>
<dbReference type="EMBL" id="GBXM01097719">
    <property type="protein sequence ID" value="JAH10858.1"/>
    <property type="molecule type" value="Transcribed_RNA"/>
</dbReference>
<accession>A0A0E9Q440</accession>
<protein>
    <submittedName>
        <fullName evidence="1">Uncharacterized protein</fullName>
    </submittedName>
</protein>
<reference evidence="1" key="1">
    <citation type="submission" date="2014-11" db="EMBL/GenBank/DDBJ databases">
        <authorList>
            <person name="Amaro Gonzalez C."/>
        </authorList>
    </citation>
    <scope>NUCLEOTIDE SEQUENCE</scope>
</reference>
<proteinExistence type="predicted"/>
<dbReference type="AlphaFoldDB" id="A0A0E9Q440"/>
<name>A0A0E9Q440_ANGAN</name>